<proteinExistence type="predicted"/>
<protein>
    <submittedName>
        <fullName evidence="3">Alpha galactosidase C-terminal beta sandwich domain-containing protein</fullName>
    </submittedName>
</protein>
<dbReference type="Proteomes" id="UP000887540">
    <property type="component" value="Unplaced"/>
</dbReference>
<accession>A0A914DKU8</accession>
<evidence type="ECO:0000259" key="1">
    <source>
        <dbReference type="Pfam" id="PF17801"/>
    </source>
</evidence>
<keyword evidence="2" id="KW-1185">Reference proteome</keyword>
<dbReference type="InterPro" id="IPR013780">
    <property type="entry name" value="Glyco_hydro_b"/>
</dbReference>
<feature type="domain" description="Alpha galactosidase C-terminal" evidence="1">
    <location>
        <begin position="3"/>
        <end position="50"/>
    </location>
</feature>
<dbReference type="SUPFAM" id="SSF51011">
    <property type="entry name" value="Glycosyl hydrolase domain"/>
    <property type="match status" value="1"/>
</dbReference>
<evidence type="ECO:0000313" key="3">
    <source>
        <dbReference type="WBParaSite" id="ACRNAN_scaffold2831.g29776.t1"/>
    </source>
</evidence>
<organism evidence="2 3">
    <name type="scientific">Acrobeloides nanus</name>
    <dbReference type="NCBI Taxonomy" id="290746"/>
    <lineage>
        <taxon>Eukaryota</taxon>
        <taxon>Metazoa</taxon>
        <taxon>Ecdysozoa</taxon>
        <taxon>Nematoda</taxon>
        <taxon>Chromadorea</taxon>
        <taxon>Rhabditida</taxon>
        <taxon>Tylenchina</taxon>
        <taxon>Cephalobomorpha</taxon>
        <taxon>Cephaloboidea</taxon>
        <taxon>Cephalobidae</taxon>
        <taxon>Acrobeloides</taxon>
    </lineage>
</organism>
<dbReference type="WBParaSite" id="ACRNAN_scaffold2831.g29776.t1">
    <property type="protein sequence ID" value="ACRNAN_scaffold2831.g29776.t1"/>
    <property type="gene ID" value="ACRNAN_scaffold2831.g29776"/>
</dbReference>
<sequence>TGSFTLKDLGLTSQRGYNVLDLWAGQIVGTYMPGSTYTATVPPTGVTFIKAIALN</sequence>
<dbReference type="InterPro" id="IPR041233">
    <property type="entry name" value="Melibiase_C"/>
</dbReference>
<dbReference type="AlphaFoldDB" id="A0A914DKU8"/>
<dbReference type="Pfam" id="PF17801">
    <property type="entry name" value="Melibiase_C"/>
    <property type="match status" value="1"/>
</dbReference>
<name>A0A914DKU8_9BILA</name>
<evidence type="ECO:0000313" key="2">
    <source>
        <dbReference type="Proteomes" id="UP000887540"/>
    </source>
</evidence>
<dbReference type="Gene3D" id="2.60.40.1180">
    <property type="entry name" value="Golgi alpha-mannosidase II"/>
    <property type="match status" value="1"/>
</dbReference>
<reference evidence="3" key="1">
    <citation type="submission" date="2022-11" db="UniProtKB">
        <authorList>
            <consortium name="WormBaseParasite"/>
        </authorList>
    </citation>
    <scope>IDENTIFICATION</scope>
</reference>